<evidence type="ECO:0000256" key="1">
    <source>
        <dbReference type="SAM" id="Coils"/>
    </source>
</evidence>
<protein>
    <submittedName>
        <fullName evidence="3">Uncharacterized protein</fullName>
    </submittedName>
</protein>
<evidence type="ECO:0000256" key="2">
    <source>
        <dbReference type="SAM" id="MobiDB-lite"/>
    </source>
</evidence>
<gene>
    <name evidence="3" type="ORF">EVOR1521_LOCUS15147</name>
</gene>
<name>A0AA36ILH3_9DINO</name>
<evidence type="ECO:0000313" key="3">
    <source>
        <dbReference type="EMBL" id="CAJ1389546.1"/>
    </source>
</evidence>
<sequence>MQLDRDVLVSAHESLLQEVTSLREAAATSSRQQEATNLQCAQLEEQLREAQRIATDATDAFSELREARDSMEEHFLREADEHRSLLQASAQRVAALLEQQAKVDRSNLEVAAEAVRWQEGQSKAARKLEEQLLEARGELQSQVVALEQAKAALQQQHSKDLADLTRQLAEVRAEATRMQEEKAQLARRAQEDRSALLRHWHDEVMSLREEKANALGVAEAEKLSLRRRFQAELQELQRNKEETVSELERDKASLRDKWQAAMEEMGILQAQMVAAEERFKEELRARCAMFEDEKAEARRQCYDELGRLLEEKATEAARQSLDTAQLQRRLDEATANADQEKANLLARLEAEKATLQSQLQEVCNEKLRLSEEKAALAERQTSDLAKAQETWAGAFARELRASRELQREEATRLQTLVKSVSERHEESERQTSMLQAELAALQQHWPSSPPPKARWPTSPRREREGEGEGGSDPPSPKEELPPEVKQPEGEAQTETEPEGEFFPQARGRVERALAARGATGEIYRAWDCRGEISGDAGHPEGAEAERADSDLAEARGRGGVVSGA</sequence>
<feature type="coiled-coil region" evidence="1">
    <location>
        <begin position="129"/>
        <end position="188"/>
    </location>
</feature>
<feature type="compositionally biased region" description="Basic and acidic residues" evidence="2">
    <location>
        <begin position="528"/>
        <end position="556"/>
    </location>
</feature>
<feature type="region of interest" description="Disordered" evidence="2">
    <location>
        <begin position="442"/>
        <end position="507"/>
    </location>
</feature>
<evidence type="ECO:0000313" key="4">
    <source>
        <dbReference type="Proteomes" id="UP001178507"/>
    </source>
</evidence>
<keyword evidence="4" id="KW-1185">Reference proteome</keyword>
<reference evidence="3" key="1">
    <citation type="submission" date="2023-08" db="EMBL/GenBank/DDBJ databases">
        <authorList>
            <person name="Chen Y."/>
            <person name="Shah S."/>
            <person name="Dougan E. K."/>
            <person name="Thang M."/>
            <person name="Chan C."/>
        </authorList>
    </citation>
    <scope>NUCLEOTIDE SEQUENCE</scope>
</reference>
<dbReference type="AlphaFoldDB" id="A0AA36ILH3"/>
<accession>A0AA36ILH3</accession>
<dbReference type="EMBL" id="CAUJNA010001890">
    <property type="protein sequence ID" value="CAJ1389546.1"/>
    <property type="molecule type" value="Genomic_DNA"/>
</dbReference>
<comment type="caution">
    <text evidence="3">The sequence shown here is derived from an EMBL/GenBank/DDBJ whole genome shotgun (WGS) entry which is preliminary data.</text>
</comment>
<feature type="compositionally biased region" description="Basic and acidic residues" evidence="2">
    <location>
        <begin position="475"/>
        <end position="488"/>
    </location>
</feature>
<keyword evidence="1" id="KW-0175">Coiled coil</keyword>
<organism evidence="3 4">
    <name type="scientific">Effrenium voratum</name>
    <dbReference type="NCBI Taxonomy" id="2562239"/>
    <lineage>
        <taxon>Eukaryota</taxon>
        <taxon>Sar</taxon>
        <taxon>Alveolata</taxon>
        <taxon>Dinophyceae</taxon>
        <taxon>Suessiales</taxon>
        <taxon>Symbiodiniaceae</taxon>
        <taxon>Effrenium</taxon>
    </lineage>
</organism>
<feature type="coiled-coil region" evidence="1">
    <location>
        <begin position="33"/>
        <end position="60"/>
    </location>
</feature>
<feature type="coiled-coil region" evidence="1">
    <location>
        <begin position="219"/>
        <end position="379"/>
    </location>
</feature>
<proteinExistence type="predicted"/>
<feature type="region of interest" description="Disordered" evidence="2">
    <location>
        <begin position="528"/>
        <end position="564"/>
    </location>
</feature>
<dbReference type="Proteomes" id="UP001178507">
    <property type="component" value="Unassembled WGS sequence"/>
</dbReference>